<evidence type="ECO:0000256" key="4">
    <source>
        <dbReference type="ARBA" id="ARBA00023163"/>
    </source>
</evidence>
<proteinExistence type="predicted"/>
<evidence type="ECO:0000256" key="5">
    <source>
        <dbReference type="ARBA" id="ARBA00023242"/>
    </source>
</evidence>
<evidence type="ECO:0000256" key="3">
    <source>
        <dbReference type="ARBA" id="ARBA00023125"/>
    </source>
</evidence>
<evidence type="ECO:0000313" key="7">
    <source>
        <dbReference type="EMBL" id="KAK8967644.1"/>
    </source>
</evidence>
<accession>A0ABR2MVC3</accession>
<dbReference type="PANTHER" id="PTHR31391:SF4">
    <property type="entry name" value="B3 DOMAIN-CONTAINING PROTEIN OS03G0184500"/>
    <property type="match status" value="1"/>
</dbReference>
<keyword evidence="5" id="KW-0539">Nucleus</keyword>
<evidence type="ECO:0000256" key="2">
    <source>
        <dbReference type="ARBA" id="ARBA00023015"/>
    </source>
</evidence>
<feature type="domain" description="TF-B3" evidence="6">
    <location>
        <begin position="1"/>
        <end position="85"/>
    </location>
</feature>
<keyword evidence="3" id="KW-0238">DNA-binding</keyword>
<dbReference type="SMART" id="SM01019">
    <property type="entry name" value="B3"/>
    <property type="match status" value="2"/>
</dbReference>
<comment type="caution">
    <text evidence="7">The sequence shown here is derived from an EMBL/GenBank/DDBJ whole genome shotgun (WGS) entry which is preliminary data.</text>
</comment>
<comment type="subcellular location">
    <subcellularLocation>
        <location evidence="1">Nucleus</location>
    </subcellularLocation>
</comment>
<dbReference type="PROSITE" id="PS50863">
    <property type="entry name" value="B3"/>
    <property type="match status" value="1"/>
</dbReference>
<dbReference type="Pfam" id="PF02362">
    <property type="entry name" value="B3"/>
    <property type="match status" value="2"/>
</dbReference>
<evidence type="ECO:0000313" key="8">
    <source>
        <dbReference type="Proteomes" id="UP001412067"/>
    </source>
</evidence>
<dbReference type="InterPro" id="IPR003340">
    <property type="entry name" value="B3_DNA-bd"/>
</dbReference>
<reference evidence="7 8" key="1">
    <citation type="journal article" date="2022" name="Nat. Plants">
        <title>Genomes of leafy and leafless Platanthera orchids illuminate the evolution of mycoheterotrophy.</title>
        <authorList>
            <person name="Li M.H."/>
            <person name="Liu K.W."/>
            <person name="Li Z."/>
            <person name="Lu H.C."/>
            <person name="Ye Q.L."/>
            <person name="Zhang D."/>
            <person name="Wang J.Y."/>
            <person name="Li Y.F."/>
            <person name="Zhong Z.M."/>
            <person name="Liu X."/>
            <person name="Yu X."/>
            <person name="Liu D.K."/>
            <person name="Tu X.D."/>
            <person name="Liu B."/>
            <person name="Hao Y."/>
            <person name="Liao X.Y."/>
            <person name="Jiang Y.T."/>
            <person name="Sun W.H."/>
            <person name="Chen J."/>
            <person name="Chen Y.Q."/>
            <person name="Ai Y."/>
            <person name="Zhai J.W."/>
            <person name="Wu S.S."/>
            <person name="Zhou Z."/>
            <person name="Hsiao Y.Y."/>
            <person name="Wu W.L."/>
            <person name="Chen Y.Y."/>
            <person name="Lin Y.F."/>
            <person name="Hsu J.L."/>
            <person name="Li C.Y."/>
            <person name="Wang Z.W."/>
            <person name="Zhao X."/>
            <person name="Zhong W.Y."/>
            <person name="Ma X.K."/>
            <person name="Ma L."/>
            <person name="Huang J."/>
            <person name="Chen G.Z."/>
            <person name="Huang M.Z."/>
            <person name="Huang L."/>
            <person name="Peng D.H."/>
            <person name="Luo Y.B."/>
            <person name="Zou S.Q."/>
            <person name="Chen S.P."/>
            <person name="Lan S."/>
            <person name="Tsai W.C."/>
            <person name="Van de Peer Y."/>
            <person name="Liu Z.J."/>
        </authorList>
    </citation>
    <scope>NUCLEOTIDE SEQUENCE [LARGE SCALE GENOMIC DNA]</scope>
    <source>
        <strain evidence="7">Lor288</strain>
    </source>
</reference>
<evidence type="ECO:0000259" key="6">
    <source>
        <dbReference type="PROSITE" id="PS50863"/>
    </source>
</evidence>
<sequence length="303" mass="34585">MLFYLIKEFPVKFSKNFRVDLIPVVSLELPTGQSWVIGLQKEQEHFYFTGGWKQFIEANKIKKDQTLIFQYSGDSSFLVQIFDQAGCVRVAYDLAIDSRAEQKKADLTLEKFQISNSSEVRDDSPMLHGAYDSRSTSTTRACGAGEICSGRRVGCSRICNQEHNDLDSDSRSETNSEDPVKVLQLKFAGKQSKSSFVKIIKPSNLYRNPYMTIPTKFLSECIPQKPYGITICNPSNKELFVHCKWMNTAWGFYGKSLLKLIQENKLKEGDACVFKLEERKKLVLEMSIVVAEEVDYILKNSWS</sequence>
<keyword evidence="2" id="KW-0805">Transcription regulation</keyword>
<keyword evidence="4" id="KW-0804">Transcription</keyword>
<dbReference type="SUPFAM" id="SSF101936">
    <property type="entry name" value="DNA-binding pseudobarrel domain"/>
    <property type="match status" value="2"/>
</dbReference>
<dbReference type="InterPro" id="IPR015300">
    <property type="entry name" value="DNA-bd_pseudobarrel_sf"/>
</dbReference>
<dbReference type="Gene3D" id="2.40.330.10">
    <property type="entry name" value="DNA-binding pseudobarrel domain"/>
    <property type="match status" value="2"/>
</dbReference>
<dbReference type="EMBL" id="JBBWWR010000004">
    <property type="protein sequence ID" value="KAK8967644.1"/>
    <property type="molecule type" value="Genomic_DNA"/>
</dbReference>
<name>A0ABR2MVC3_9ASPA</name>
<organism evidence="7 8">
    <name type="scientific">Platanthera guangdongensis</name>
    <dbReference type="NCBI Taxonomy" id="2320717"/>
    <lineage>
        <taxon>Eukaryota</taxon>
        <taxon>Viridiplantae</taxon>
        <taxon>Streptophyta</taxon>
        <taxon>Embryophyta</taxon>
        <taxon>Tracheophyta</taxon>
        <taxon>Spermatophyta</taxon>
        <taxon>Magnoliopsida</taxon>
        <taxon>Liliopsida</taxon>
        <taxon>Asparagales</taxon>
        <taxon>Orchidaceae</taxon>
        <taxon>Orchidoideae</taxon>
        <taxon>Orchideae</taxon>
        <taxon>Orchidinae</taxon>
        <taxon>Platanthera</taxon>
    </lineage>
</organism>
<dbReference type="InterPro" id="IPR044837">
    <property type="entry name" value="REM16-like"/>
</dbReference>
<dbReference type="Proteomes" id="UP001412067">
    <property type="component" value="Unassembled WGS sequence"/>
</dbReference>
<dbReference type="PANTHER" id="PTHR31391">
    <property type="entry name" value="B3 DOMAIN-CONTAINING PROTEIN OS11G0197600-RELATED"/>
    <property type="match status" value="1"/>
</dbReference>
<keyword evidence="8" id="KW-1185">Reference proteome</keyword>
<protein>
    <recommendedName>
        <fullName evidence="6">TF-B3 domain-containing protein</fullName>
    </recommendedName>
</protein>
<dbReference type="CDD" id="cd10017">
    <property type="entry name" value="B3_DNA"/>
    <property type="match status" value="2"/>
</dbReference>
<gene>
    <name evidence="7" type="ORF">KSP40_PGU006806</name>
</gene>
<evidence type="ECO:0000256" key="1">
    <source>
        <dbReference type="ARBA" id="ARBA00004123"/>
    </source>
</evidence>